<dbReference type="InterPro" id="IPR001958">
    <property type="entry name" value="Tet-R_TetA/multi-R_MdtG-like"/>
</dbReference>
<dbReference type="EMBL" id="JAMGBB010000001">
    <property type="protein sequence ID" value="MCL6739575.1"/>
    <property type="molecule type" value="Genomic_DNA"/>
</dbReference>
<dbReference type="InterPro" id="IPR050382">
    <property type="entry name" value="MFS_Na/Anion_cotransporter"/>
</dbReference>
<feature type="transmembrane region" description="Helical" evidence="5">
    <location>
        <begin position="107"/>
        <end position="129"/>
    </location>
</feature>
<feature type="transmembrane region" description="Helical" evidence="5">
    <location>
        <begin position="141"/>
        <end position="164"/>
    </location>
</feature>
<organism evidence="7 8">
    <name type="scientific">Sphingomonas brevis</name>
    <dbReference type="NCBI Taxonomy" id="2908206"/>
    <lineage>
        <taxon>Bacteria</taxon>
        <taxon>Pseudomonadati</taxon>
        <taxon>Pseudomonadota</taxon>
        <taxon>Alphaproteobacteria</taxon>
        <taxon>Sphingomonadales</taxon>
        <taxon>Sphingomonadaceae</taxon>
        <taxon>Sphingomonas</taxon>
    </lineage>
</organism>
<keyword evidence="3 5" id="KW-1133">Transmembrane helix</keyword>
<feature type="transmembrane region" description="Helical" evidence="5">
    <location>
        <begin position="253"/>
        <end position="274"/>
    </location>
</feature>
<keyword evidence="8" id="KW-1185">Reference proteome</keyword>
<evidence type="ECO:0000313" key="8">
    <source>
        <dbReference type="Proteomes" id="UP001165383"/>
    </source>
</evidence>
<reference evidence="7" key="1">
    <citation type="submission" date="2022-05" db="EMBL/GenBank/DDBJ databases">
        <authorList>
            <person name="Jo J.-H."/>
            <person name="Im W.-T."/>
        </authorList>
    </citation>
    <scope>NUCLEOTIDE SEQUENCE</scope>
    <source>
        <strain evidence="7">RB56-2</strain>
    </source>
</reference>
<feature type="transmembrane region" description="Helical" evidence="5">
    <location>
        <begin position="356"/>
        <end position="375"/>
    </location>
</feature>
<dbReference type="RefSeq" id="WP_249914059.1">
    <property type="nucleotide sequence ID" value="NZ_JAMGBB010000001.1"/>
</dbReference>
<evidence type="ECO:0000259" key="6">
    <source>
        <dbReference type="PROSITE" id="PS50850"/>
    </source>
</evidence>
<feature type="transmembrane region" description="Helical" evidence="5">
    <location>
        <begin position="216"/>
        <end position="241"/>
    </location>
</feature>
<dbReference type="Proteomes" id="UP001165383">
    <property type="component" value="Unassembled WGS sequence"/>
</dbReference>
<dbReference type="PRINTS" id="PR01035">
    <property type="entry name" value="TCRTETA"/>
</dbReference>
<keyword evidence="4 5" id="KW-0472">Membrane</keyword>
<dbReference type="Pfam" id="PF07690">
    <property type="entry name" value="MFS_1"/>
    <property type="match status" value="1"/>
</dbReference>
<dbReference type="PANTHER" id="PTHR11662:SF399">
    <property type="entry name" value="FI19708P1-RELATED"/>
    <property type="match status" value="1"/>
</dbReference>
<dbReference type="InterPro" id="IPR020846">
    <property type="entry name" value="MFS_dom"/>
</dbReference>
<keyword evidence="2 5" id="KW-0812">Transmembrane</keyword>
<name>A0ABT0S5A3_9SPHN</name>
<evidence type="ECO:0000313" key="7">
    <source>
        <dbReference type="EMBL" id="MCL6739575.1"/>
    </source>
</evidence>
<sequence>MATVATTTARPATLALVLLIGLAILLNYIDRGAIAIASPVLKPELGLSNTEYGYAVSAFFWTYVPIQFFIGWACDRWCVYRLIAIGIAVWALSTLAMGLVGGLLSLVIFRLFLGLGESITFPGASKVIARHVAPENRGLANSVVAAGIALGPVVGTFAGGLMVASYGWRPMFVVFGLITLLWVIPWLLTARRLPTFAPAGREPPVPIRITARTKEVWAMGIGHFGATYPLYFIIIWVPLYLTKTRGFSITDMTYLATLGFIAQALSAVGQGWLSDRLVRAGRDEALVRRTLMVGGNVMMAVSILALMQAEDAATIGLWLVIFGAAAATGGVNLYAIAQIFAGPRASGTFIGIQNGLGNVPGIIMPIVTGLIIDWTGSYDNAFKLTAAVCAAAALWWLIGVPKIRRVIPD</sequence>
<gene>
    <name evidence="7" type="ORF">LZ518_00260</name>
</gene>
<feature type="transmembrane region" description="Helical" evidence="5">
    <location>
        <begin position="315"/>
        <end position="335"/>
    </location>
</feature>
<dbReference type="CDD" id="cd17319">
    <property type="entry name" value="MFS_ExuT_GudP_like"/>
    <property type="match status" value="1"/>
</dbReference>
<dbReference type="PANTHER" id="PTHR11662">
    <property type="entry name" value="SOLUTE CARRIER FAMILY 17"/>
    <property type="match status" value="1"/>
</dbReference>
<feature type="transmembrane region" description="Helical" evidence="5">
    <location>
        <begin position="286"/>
        <end position="309"/>
    </location>
</feature>
<evidence type="ECO:0000256" key="4">
    <source>
        <dbReference type="ARBA" id="ARBA00023136"/>
    </source>
</evidence>
<dbReference type="SUPFAM" id="SSF103473">
    <property type="entry name" value="MFS general substrate transporter"/>
    <property type="match status" value="1"/>
</dbReference>
<feature type="domain" description="Major facilitator superfamily (MFS) profile" evidence="6">
    <location>
        <begin position="16"/>
        <end position="404"/>
    </location>
</feature>
<accession>A0ABT0S5A3</accession>
<feature type="transmembrane region" description="Helical" evidence="5">
    <location>
        <begin position="79"/>
        <end position="101"/>
    </location>
</feature>
<dbReference type="InterPro" id="IPR011701">
    <property type="entry name" value="MFS"/>
</dbReference>
<protein>
    <submittedName>
        <fullName evidence="7">MFS transporter</fullName>
    </submittedName>
</protein>
<dbReference type="Gene3D" id="1.20.1250.20">
    <property type="entry name" value="MFS general substrate transporter like domains"/>
    <property type="match status" value="2"/>
</dbReference>
<feature type="transmembrane region" description="Helical" evidence="5">
    <location>
        <begin position="381"/>
        <end position="398"/>
    </location>
</feature>
<proteinExistence type="predicted"/>
<dbReference type="PROSITE" id="PS50850">
    <property type="entry name" value="MFS"/>
    <property type="match status" value="1"/>
</dbReference>
<evidence type="ECO:0000256" key="5">
    <source>
        <dbReference type="SAM" id="Phobius"/>
    </source>
</evidence>
<evidence type="ECO:0000256" key="2">
    <source>
        <dbReference type="ARBA" id="ARBA00022692"/>
    </source>
</evidence>
<evidence type="ECO:0000256" key="3">
    <source>
        <dbReference type="ARBA" id="ARBA00022989"/>
    </source>
</evidence>
<comment type="subcellular location">
    <subcellularLocation>
        <location evidence="1">Membrane</location>
        <topology evidence="1">Multi-pass membrane protein</topology>
    </subcellularLocation>
</comment>
<evidence type="ECO:0000256" key="1">
    <source>
        <dbReference type="ARBA" id="ARBA00004141"/>
    </source>
</evidence>
<feature type="transmembrane region" description="Helical" evidence="5">
    <location>
        <begin position="52"/>
        <end position="72"/>
    </location>
</feature>
<dbReference type="InterPro" id="IPR036259">
    <property type="entry name" value="MFS_trans_sf"/>
</dbReference>
<feature type="transmembrane region" description="Helical" evidence="5">
    <location>
        <begin position="12"/>
        <end position="29"/>
    </location>
</feature>
<feature type="transmembrane region" description="Helical" evidence="5">
    <location>
        <begin position="170"/>
        <end position="188"/>
    </location>
</feature>
<comment type="caution">
    <text evidence="7">The sequence shown here is derived from an EMBL/GenBank/DDBJ whole genome shotgun (WGS) entry which is preliminary data.</text>
</comment>